<reference evidence="2" key="1">
    <citation type="journal article" date="2023" name="Science">
        <title>Genome structures resolve the early diversification of teleost fishes.</title>
        <authorList>
            <person name="Parey E."/>
            <person name="Louis A."/>
            <person name="Montfort J."/>
            <person name="Bouchez O."/>
            <person name="Roques C."/>
            <person name="Iampietro C."/>
            <person name="Lluch J."/>
            <person name="Castinel A."/>
            <person name="Donnadieu C."/>
            <person name="Desvignes T."/>
            <person name="Floi Bucao C."/>
            <person name="Jouanno E."/>
            <person name="Wen M."/>
            <person name="Mejri S."/>
            <person name="Dirks R."/>
            <person name="Jansen H."/>
            <person name="Henkel C."/>
            <person name="Chen W.J."/>
            <person name="Zahm M."/>
            <person name="Cabau C."/>
            <person name="Klopp C."/>
            <person name="Thompson A.W."/>
            <person name="Robinson-Rechavi M."/>
            <person name="Braasch I."/>
            <person name="Lecointre G."/>
            <person name="Bobe J."/>
            <person name="Postlethwait J.H."/>
            <person name="Berthelot C."/>
            <person name="Roest Crollius H."/>
            <person name="Guiguen Y."/>
        </authorList>
    </citation>
    <scope>NUCLEOTIDE SEQUENCE</scope>
    <source>
        <strain evidence="2">NC1722</strain>
    </source>
</reference>
<sequence length="149" mass="16068">MGSRPLDGGGFLASLPLLGRVLPLFLSPLRRVALVAARPLVWGLGRRSLRGPPPTAQDPETPQEWGYSRDPGDPGEGWLIAKQQRKRPLSGDSPGARDPKGPRNPPHLFPGWNRDRQSVFANFGWRRFLHGDGLGYGLGSGLPGPAPGL</sequence>
<protein>
    <submittedName>
        <fullName evidence="2">Uncharacterized protein</fullName>
    </submittedName>
</protein>
<gene>
    <name evidence="2" type="ORF">AAFF_G00374180</name>
</gene>
<proteinExistence type="predicted"/>
<dbReference type="AlphaFoldDB" id="A0AAD7R4Q4"/>
<name>A0AAD7R4Q4_9TELE</name>
<feature type="region of interest" description="Disordered" evidence="1">
    <location>
        <begin position="45"/>
        <end position="113"/>
    </location>
</feature>
<evidence type="ECO:0000313" key="3">
    <source>
        <dbReference type="Proteomes" id="UP001221898"/>
    </source>
</evidence>
<dbReference type="EMBL" id="JAINUG010000669">
    <property type="protein sequence ID" value="KAJ8362428.1"/>
    <property type="molecule type" value="Genomic_DNA"/>
</dbReference>
<evidence type="ECO:0000313" key="2">
    <source>
        <dbReference type="EMBL" id="KAJ8362428.1"/>
    </source>
</evidence>
<organism evidence="2 3">
    <name type="scientific">Aldrovandia affinis</name>
    <dbReference type="NCBI Taxonomy" id="143900"/>
    <lineage>
        <taxon>Eukaryota</taxon>
        <taxon>Metazoa</taxon>
        <taxon>Chordata</taxon>
        <taxon>Craniata</taxon>
        <taxon>Vertebrata</taxon>
        <taxon>Euteleostomi</taxon>
        <taxon>Actinopterygii</taxon>
        <taxon>Neopterygii</taxon>
        <taxon>Teleostei</taxon>
        <taxon>Notacanthiformes</taxon>
        <taxon>Halosauridae</taxon>
        <taxon>Aldrovandia</taxon>
    </lineage>
</organism>
<evidence type="ECO:0000256" key="1">
    <source>
        <dbReference type="SAM" id="MobiDB-lite"/>
    </source>
</evidence>
<accession>A0AAD7R4Q4</accession>
<dbReference type="Proteomes" id="UP001221898">
    <property type="component" value="Unassembled WGS sequence"/>
</dbReference>
<comment type="caution">
    <text evidence="2">The sequence shown here is derived from an EMBL/GenBank/DDBJ whole genome shotgun (WGS) entry which is preliminary data.</text>
</comment>
<keyword evidence="3" id="KW-1185">Reference proteome</keyword>